<evidence type="ECO:0000313" key="8">
    <source>
        <dbReference type="Proteomes" id="UP000265040"/>
    </source>
</evidence>
<evidence type="ECO:0000313" key="7">
    <source>
        <dbReference type="Ensembl" id="ENSATEP00000072418.1"/>
    </source>
</evidence>
<dbReference type="PANTHER" id="PTHR23412">
    <property type="entry name" value="STEREOCILIN RELATED"/>
    <property type="match status" value="1"/>
</dbReference>
<evidence type="ECO:0000256" key="6">
    <source>
        <dbReference type="ARBA" id="ARBA00023180"/>
    </source>
</evidence>
<comment type="subcellular location">
    <subcellularLocation>
        <location evidence="1">Membrane</location>
    </subcellularLocation>
</comment>
<protein>
    <recommendedName>
        <fullName evidence="9">Otoancorin</fullName>
    </recommendedName>
</protein>
<comment type="similarity">
    <text evidence="2">Belongs to the mesothelin family.</text>
</comment>
<dbReference type="GeneTree" id="ENSGT00950000182957"/>
<accession>A0AAQ6IFS3</accession>
<dbReference type="Pfam" id="PF06060">
    <property type="entry name" value="Mesothelin"/>
    <property type="match status" value="1"/>
</dbReference>
<evidence type="ECO:0000256" key="1">
    <source>
        <dbReference type="ARBA" id="ARBA00004370"/>
    </source>
</evidence>
<organism evidence="7 8">
    <name type="scientific">Anabas testudineus</name>
    <name type="common">Climbing perch</name>
    <name type="synonym">Anthias testudineus</name>
    <dbReference type="NCBI Taxonomy" id="64144"/>
    <lineage>
        <taxon>Eukaryota</taxon>
        <taxon>Metazoa</taxon>
        <taxon>Chordata</taxon>
        <taxon>Craniata</taxon>
        <taxon>Vertebrata</taxon>
        <taxon>Euteleostomi</taxon>
        <taxon>Actinopterygii</taxon>
        <taxon>Neopterygii</taxon>
        <taxon>Teleostei</taxon>
        <taxon>Neoteleostei</taxon>
        <taxon>Acanthomorphata</taxon>
        <taxon>Anabantaria</taxon>
        <taxon>Anabantiformes</taxon>
        <taxon>Anabantoidei</taxon>
        <taxon>Anabantidae</taxon>
        <taxon>Anabas</taxon>
    </lineage>
</organism>
<keyword evidence="4" id="KW-0130">Cell adhesion</keyword>
<dbReference type="InterPro" id="IPR026664">
    <property type="entry name" value="Stereocilin-rel"/>
</dbReference>
<keyword evidence="8" id="KW-1185">Reference proteome</keyword>
<name>A0AAQ6IFS3_ANATE</name>
<dbReference type="GO" id="GO:0009986">
    <property type="term" value="C:cell surface"/>
    <property type="evidence" value="ECO:0007669"/>
    <property type="project" value="TreeGrafter"/>
</dbReference>
<evidence type="ECO:0008006" key="9">
    <source>
        <dbReference type="Google" id="ProtNLM"/>
    </source>
</evidence>
<proteinExistence type="inferred from homology"/>
<keyword evidence="3" id="KW-0732">Signal</keyword>
<dbReference type="InterPro" id="IPR010335">
    <property type="entry name" value="Mesothelin"/>
</dbReference>
<reference evidence="7" key="2">
    <citation type="submission" date="2025-08" db="UniProtKB">
        <authorList>
            <consortium name="Ensembl"/>
        </authorList>
    </citation>
    <scope>IDENTIFICATION</scope>
</reference>
<evidence type="ECO:0000256" key="2">
    <source>
        <dbReference type="ARBA" id="ARBA00011016"/>
    </source>
</evidence>
<keyword evidence="6" id="KW-0325">Glycoprotein</keyword>
<dbReference type="PANTHER" id="PTHR23412:SF21">
    <property type="entry name" value="OTOANCORIN ISOFORM X1"/>
    <property type="match status" value="1"/>
</dbReference>
<dbReference type="GO" id="GO:0016020">
    <property type="term" value="C:membrane"/>
    <property type="evidence" value="ECO:0007669"/>
    <property type="project" value="UniProtKB-SubCell"/>
</dbReference>
<sequence>MLQGLQGDADPTELVQKLVDPLLHSISLNKLKKANINSLGQVENKTWSRSQAAYLAKKLQDLKQLQQYGRLHSILQGVSCNMIEKVADSDMQNVSQAITENPQWLSKVLAGCAARKLFATLEKERINYFKTITGDELNKIPTSLLLHLPPSKVQDLPDAVCSVFLDKMEVANLSSLALRAPSRPALTKRALLCLGKNVSKLTTEDVSRLGLLLCELSPSHLRLMAPDVLNSTLLAMAYCKFIPQNQRAELVYLVKETFGDPSYWTSETMEALGALLILDDNATSALPNKPWMKDILYFLKSRLSHDSDALKKKMFDLTTNTTTTTTTTTKSNAARKRRGANTIGIINVAPTVDMIENLGMENVYWTAAHLNMMSNDTFLTCVETLGAIPGYNTDQLSVLIKKATEAFGPVSQMNESTVIQLGCITQGFSSSDLMKLPFSLDSLEKIAHCGWNESQMAVVWKVVAKRNNLTAQQLGAADIVVLNQFICGLNSSEIGSLNKEAFRDAVGSMNGIHCSFKVTEQLKNLAVSAFGDPSTWTEADVSDLGNIIAGLNPNELAALDPSVFSFVSETCIQVIPPANFAALSVAQLEALGPDNAAMVTTEQKAALKSDQRAALESSETGTRAQAQASVQSGAPSVSVEGISAIMK</sequence>
<keyword evidence="5" id="KW-0472">Membrane</keyword>
<evidence type="ECO:0000256" key="5">
    <source>
        <dbReference type="ARBA" id="ARBA00023136"/>
    </source>
</evidence>
<dbReference type="GO" id="GO:0007160">
    <property type="term" value="P:cell-matrix adhesion"/>
    <property type="evidence" value="ECO:0007669"/>
    <property type="project" value="TreeGrafter"/>
</dbReference>
<reference evidence="7" key="3">
    <citation type="submission" date="2025-09" db="UniProtKB">
        <authorList>
            <consortium name="Ensembl"/>
        </authorList>
    </citation>
    <scope>IDENTIFICATION</scope>
</reference>
<evidence type="ECO:0000256" key="3">
    <source>
        <dbReference type="ARBA" id="ARBA00022729"/>
    </source>
</evidence>
<evidence type="ECO:0000256" key="4">
    <source>
        <dbReference type="ARBA" id="ARBA00022889"/>
    </source>
</evidence>
<dbReference type="Ensembl" id="ENSATET00000079537.1">
    <property type="protein sequence ID" value="ENSATEP00000072418.1"/>
    <property type="gene ID" value="ENSATEG00000032701.1"/>
</dbReference>
<reference evidence="7 8" key="1">
    <citation type="submission" date="2021-04" db="EMBL/GenBank/DDBJ databases">
        <authorList>
            <consortium name="Wellcome Sanger Institute Data Sharing"/>
        </authorList>
    </citation>
    <scope>NUCLEOTIDE SEQUENCE [LARGE SCALE GENOMIC DNA]</scope>
</reference>
<dbReference type="Proteomes" id="UP000265040">
    <property type="component" value="Chromosome 16"/>
</dbReference>
<dbReference type="AlphaFoldDB" id="A0AAQ6IFS3"/>